<evidence type="ECO:0008006" key="3">
    <source>
        <dbReference type="Google" id="ProtNLM"/>
    </source>
</evidence>
<gene>
    <name evidence="2" type="ORF">OG477_42160</name>
</gene>
<feature type="region of interest" description="Disordered" evidence="1">
    <location>
        <begin position="1"/>
        <end position="32"/>
    </location>
</feature>
<dbReference type="EMBL" id="CP108140">
    <property type="protein sequence ID" value="WTP91477.1"/>
    <property type="molecule type" value="Genomic_DNA"/>
</dbReference>
<reference evidence="2" key="1">
    <citation type="submission" date="2022-10" db="EMBL/GenBank/DDBJ databases">
        <title>The complete genomes of actinobacterial strains from the NBC collection.</title>
        <authorList>
            <person name="Joergensen T.S."/>
            <person name="Alvarez Arevalo M."/>
            <person name="Sterndorff E.B."/>
            <person name="Faurdal D."/>
            <person name="Vuksanovic O."/>
            <person name="Mourched A.-S."/>
            <person name="Charusanti P."/>
            <person name="Shaw S."/>
            <person name="Blin K."/>
            <person name="Weber T."/>
        </authorList>
    </citation>
    <scope>NUCLEOTIDE SEQUENCE</scope>
    <source>
        <strain evidence="2">NBC 00180</strain>
    </source>
</reference>
<dbReference type="AlphaFoldDB" id="A0AAU1IB31"/>
<name>A0AAU1IB31_9ACTN</name>
<sequence length="63" mass="6609">MTGEAPAGTESVAADGKSAHGSRDGDAPTGHLLAAMTDDNRTVAQLNLFILCGKVKWAGQRRW</sequence>
<evidence type="ECO:0000256" key="1">
    <source>
        <dbReference type="SAM" id="MobiDB-lite"/>
    </source>
</evidence>
<organism evidence="2">
    <name type="scientific">Streptomyces sp. NBC_00180</name>
    <dbReference type="NCBI Taxonomy" id="2903632"/>
    <lineage>
        <taxon>Bacteria</taxon>
        <taxon>Bacillati</taxon>
        <taxon>Actinomycetota</taxon>
        <taxon>Actinomycetes</taxon>
        <taxon>Kitasatosporales</taxon>
        <taxon>Streptomycetaceae</taxon>
        <taxon>Streptomyces</taxon>
    </lineage>
</organism>
<protein>
    <recommendedName>
        <fullName evidence="3">Transposase</fullName>
    </recommendedName>
</protein>
<proteinExistence type="predicted"/>
<feature type="compositionally biased region" description="Basic and acidic residues" evidence="1">
    <location>
        <begin position="17"/>
        <end position="26"/>
    </location>
</feature>
<evidence type="ECO:0000313" key="2">
    <source>
        <dbReference type="EMBL" id="WTP91477.1"/>
    </source>
</evidence>
<accession>A0AAU1IB31</accession>